<evidence type="ECO:0008006" key="4">
    <source>
        <dbReference type="Google" id="ProtNLM"/>
    </source>
</evidence>
<keyword evidence="1" id="KW-0812">Transmembrane</keyword>
<organism evidence="2 3">
    <name type="scientific">Thalassomonas viridans</name>
    <dbReference type="NCBI Taxonomy" id="137584"/>
    <lineage>
        <taxon>Bacteria</taxon>
        <taxon>Pseudomonadati</taxon>
        <taxon>Pseudomonadota</taxon>
        <taxon>Gammaproteobacteria</taxon>
        <taxon>Alteromonadales</taxon>
        <taxon>Colwelliaceae</taxon>
        <taxon>Thalassomonas</taxon>
    </lineage>
</organism>
<gene>
    <name evidence="2" type="ORF">SG34_031990</name>
</gene>
<accession>A0AAE9Z870</accession>
<reference evidence="2 3" key="2">
    <citation type="journal article" date="2022" name="Mar. Drugs">
        <title>Bioassay-Guided Fractionation Leads to the Detection of Cholic Acid Generated by the Rare Thalassomonas sp.</title>
        <authorList>
            <person name="Pheiffer F."/>
            <person name="Schneider Y.K."/>
            <person name="Hansen E.H."/>
            <person name="Andersen J.H."/>
            <person name="Isaksson J."/>
            <person name="Busche T."/>
            <person name="R C."/>
            <person name="Kalinowski J."/>
            <person name="Zyl L.V."/>
            <person name="Trindade M."/>
        </authorList>
    </citation>
    <scope>NUCLEOTIDE SEQUENCE [LARGE SCALE GENOMIC DNA]</scope>
    <source>
        <strain evidence="2 3">XOM25</strain>
    </source>
</reference>
<dbReference type="RefSeq" id="WP_152647442.1">
    <property type="nucleotide sequence ID" value="NZ_CP059734.1"/>
</dbReference>
<evidence type="ECO:0000313" key="2">
    <source>
        <dbReference type="EMBL" id="WDE08546.1"/>
    </source>
</evidence>
<evidence type="ECO:0000256" key="1">
    <source>
        <dbReference type="SAM" id="Phobius"/>
    </source>
</evidence>
<dbReference type="Proteomes" id="UP000032352">
    <property type="component" value="Chromosome pTvir"/>
</dbReference>
<protein>
    <recommendedName>
        <fullName evidence="4">Transmembrane protein</fullName>
    </recommendedName>
</protein>
<sequence>MSASNTPGNSVSRNIIMLLVSITIAAFIWLMYGSDKTSMQAINNMQDAEYLQQLAICDVQPTILTSEPLSVCAVAYQKLNFVKQGDEVCVEQTSGGPRCFSVHKTKQIMQSINKKTDFEMNFDTWFAGLKEI</sequence>
<keyword evidence="1" id="KW-1133">Transmembrane helix</keyword>
<evidence type="ECO:0000313" key="3">
    <source>
        <dbReference type="Proteomes" id="UP000032352"/>
    </source>
</evidence>
<reference evidence="2 3" key="1">
    <citation type="journal article" date="2015" name="Genome Announc.">
        <title>Draft Genome Sequences of Marine Isolates of Thalassomonas viridans and Thalassomonas actiniarum.</title>
        <authorList>
            <person name="Olonade I."/>
            <person name="van Zyl L.J."/>
            <person name="Trindade M."/>
        </authorList>
    </citation>
    <scope>NUCLEOTIDE SEQUENCE [LARGE SCALE GENOMIC DNA]</scope>
    <source>
        <strain evidence="2 3">XOM25</strain>
    </source>
</reference>
<keyword evidence="3" id="KW-1185">Reference proteome</keyword>
<dbReference type="AlphaFoldDB" id="A0AAE9Z870"/>
<feature type="transmembrane region" description="Helical" evidence="1">
    <location>
        <begin position="15"/>
        <end position="32"/>
    </location>
</feature>
<keyword evidence="1" id="KW-0472">Membrane</keyword>
<name>A0AAE9Z870_9GAMM</name>
<dbReference type="EMBL" id="CP059734">
    <property type="protein sequence ID" value="WDE08546.1"/>
    <property type="molecule type" value="Genomic_DNA"/>
</dbReference>
<proteinExistence type="predicted"/>
<dbReference type="KEGG" id="tvd:SG34_031990"/>